<keyword evidence="4" id="KW-1185">Reference proteome</keyword>
<dbReference type="InterPro" id="IPR050471">
    <property type="entry name" value="AB_hydrolase"/>
</dbReference>
<dbReference type="EMBL" id="PDVP01000010">
    <property type="protein sequence ID" value="PHP66031.1"/>
    <property type="molecule type" value="Genomic_DNA"/>
</dbReference>
<feature type="domain" description="AB hydrolase-1" evidence="2">
    <location>
        <begin position="62"/>
        <end position="168"/>
    </location>
</feature>
<dbReference type="InterPro" id="IPR029058">
    <property type="entry name" value="AB_hydrolase_fold"/>
</dbReference>
<reference evidence="3 4" key="1">
    <citation type="submission" date="2017-10" db="EMBL/GenBank/DDBJ databases">
        <title>Sedimentibacterium mangrovi gen. nov., sp. nov., a novel member of family Phyllobacteriacea isolated from mangrove sediment.</title>
        <authorList>
            <person name="Liao H."/>
            <person name="Tian Y."/>
        </authorList>
    </citation>
    <scope>NUCLEOTIDE SEQUENCE [LARGE SCALE GENOMIC DNA]</scope>
    <source>
        <strain evidence="3 4">X9-2-2</strain>
    </source>
</reference>
<evidence type="ECO:0000313" key="4">
    <source>
        <dbReference type="Proteomes" id="UP000221168"/>
    </source>
</evidence>
<dbReference type="RefSeq" id="WP_099307296.1">
    <property type="nucleotide sequence ID" value="NZ_PDVP01000010.1"/>
</dbReference>
<keyword evidence="3" id="KW-0378">Hydrolase</keyword>
<dbReference type="Proteomes" id="UP000221168">
    <property type="component" value="Unassembled WGS sequence"/>
</dbReference>
<dbReference type="PANTHER" id="PTHR43433:SF1">
    <property type="entry name" value="BLL5160 PROTEIN"/>
    <property type="match status" value="1"/>
</dbReference>
<name>A0A2G1QKP2_9HYPH</name>
<comment type="caution">
    <text evidence="3">The sequence shown here is derived from an EMBL/GenBank/DDBJ whole genome shotgun (WGS) entry which is preliminary data.</text>
</comment>
<gene>
    <name evidence="3" type="ORF">CSC94_15585</name>
</gene>
<feature type="region of interest" description="Disordered" evidence="1">
    <location>
        <begin position="340"/>
        <end position="364"/>
    </location>
</feature>
<dbReference type="Gene3D" id="3.40.50.1820">
    <property type="entry name" value="alpha/beta hydrolase"/>
    <property type="match status" value="1"/>
</dbReference>
<organism evidence="3 4">
    <name type="scientific">Zhengella mangrovi</name>
    <dbReference type="NCBI Taxonomy" id="1982044"/>
    <lineage>
        <taxon>Bacteria</taxon>
        <taxon>Pseudomonadati</taxon>
        <taxon>Pseudomonadota</taxon>
        <taxon>Alphaproteobacteria</taxon>
        <taxon>Hyphomicrobiales</taxon>
        <taxon>Notoacmeibacteraceae</taxon>
        <taxon>Zhengella</taxon>
    </lineage>
</organism>
<evidence type="ECO:0000256" key="1">
    <source>
        <dbReference type="SAM" id="MobiDB-lite"/>
    </source>
</evidence>
<protein>
    <submittedName>
        <fullName evidence="3">Alpha/beta hydrolase</fullName>
    </submittedName>
</protein>
<dbReference type="PANTHER" id="PTHR43433">
    <property type="entry name" value="HYDROLASE, ALPHA/BETA FOLD FAMILY PROTEIN"/>
    <property type="match status" value="1"/>
</dbReference>
<dbReference type="GO" id="GO:0016787">
    <property type="term" value="F:hydrolase activity"/>
    <property type="evidence" value="ECO:0007669"/>
    <property type="project" value="UniProtKB-KW"/>
</dbReference>
<dbReference type="OrthoDB" id="9815441at2"/>
<evidence type="ECO:0000313" key="3">
    <source>
        <dbReference type="EMBL" id="PHP66031.1"/>
    </source>
</evidence>
<proteinExistence type="predicted"/>
<dbReference type="AlphaFoldDB" id="A0A2G1QKP2"/>
<accession>A0A2G1QKP2</accession>
<sequence length="364" mass="37845">MLNLAAAALAFLVALAAILFGLTRIGVFLIERRHPPVGTFATVNGTRMHFLHVAAPEGASLPPVVFIHGASGNLNDPMGPLRPRLEGKAELLFLDRPGHGWSGRGPSENATPAGQARTIAALMDHLGIARAIIVGHSFGGGITAALALERPEKVAGLVFVSAASHPWPGGKTSWYYPIAARPVVGRLFSYLVALPAGSLRMAAGTGCVFSPNPAPPGYSGTAAIPLVLRPANFRYNAIDVEALYPHVLKAAPRYPAIDAPTVVISGDHDTVVYEEIHSVGLARDIPGAKLVWVKNLGHKPDYIAPELVAAAVGAVAGAPPALLGDVDALAREAEQRIAGQNFGPYEKCKDGPPPASAAMGSQAE</sequence>
<evidence type="ECO:0000259" key="2">
    <source>
        <dbReference type="Pfam" id="PF00561"/>
    </source>
</evidence>
<dbReference type="SUPFAM" id="SSF53474">
    <property type="entry name" value="alpha/beta-Hydrolases"/>
    <property type="match status" value="1"/>
</dbReference>
<dbReference type="Pfam" id="PF00561">
    <property type="entry name" value="Abhydrolase_1"/>
    <property type="match status" value="1"/>
</dbReference>
<dbReference type="PRINTS" id="PR00111">
    <property type="entry name" value="ABHYDROLASE"/>
</dbReference>
<dbReference type="InterPro" id="IPR000073">
    <property type="entry name" value="AB_hydrolase_1"/>
</dbReference>